<protein>
    <submittedName>
        <fullName evidence="1">Cyclase family protein</fullName>
        <ecNumber evidence="1">3.5.-.-</ecNumber>
    </submittedName>
</protein>
<dbReference type="InterPro" id="IPR037175">
    <property type="entry name" value="KFase_sf"/>
</dbReference>
<proteinExistence type="predicted"/>
<accession>A0ABV5AJQ8</accession>
<dbReference type="EMBL" id="JBDXSU010000022">
    <property type="protein sequence ID" value="MFB5192462.1"/>
    <property type="molecule type" value="Genomic_DNA"/>
</dbReference>
<organism evidence="1 2">
    <name type="scientific">Alicyclobacillus fastidiosus</name>
    <dbReference type="NCBI Taxonomy" id="392011"/>
    <lineage>
        <taxon>Bacteria</taxon>
        <taxon>Bacillati</taxon>
        <taxon>Bacillota</taxon>
        <taxon>Bacilli</taxon>
        <taxon>Bacillales</taxon>
        <taxon>Alicyclobacillaceae</taxon>
        <taxon>Alicyclobacillus</taxon>
    </lineage>
</organism>
<keyword evidence="1" id="KW-0378">Hydrolase</keyword>
<evidence type="ECO:0000313" key="1">
    <source>
        <dbReference type="EMBL" id="MFB5192462.1"/>
    </source>
</evidence>
<dbReference type="PANTHER" id="PTHR31118">
    <property type="entry name" value="CYCLASE-LIKE PROTEIN 2"/>
    <property type="match status" value="1"/>
</dbReference>
<comment type="caution">
    <text evidence="1">The sequence shown here is derived from an EMBL/GenBank/DDBJ whole genome shotgun (WGS) entry which is preliminary data.</text>
</comment>
<dbReference type="EC" id="3.5.-.-" evidence="1"/>
<dbReference type="InterPro" id="IPR007325">
    <property type="entry name" value="KFase/CYL"/>
</dbReference>
<dbReference type="PANTHER" id="PTHR31118:SF12">
    <property type="entry name" value="CYCLASE-LIKE PROTEIN 2"/>
    <property type="match status" value="1"/>
</dbReference>
<sequence length="220" mass="23947">MFKPKKFVDLSLDLSDDTPIYPGDPKPHITVATTIEREGYNLHHVHIGSQSGSHVDAAYHFLASGERIDESDLSLFIGTGLVIPALGKGEQEPIVLDEVEEYVECANPGNIVLFHTGWSRYAGTDKFFSHPYVHIDVIDALLAKGVRTFCIDCINIDITGGDAFPAHDAIAAVQGIIAENLTNFDAIDFRDPLVCLFPLKLVGCDGSPVRAVAMQLESNL</sequence>
<name>A0ABV5AJQ8_9BACL</name>
<gene>
    <name evidence="1" type="ORF">KKP3000_001665</name>
</gene>
<dbReference type="Gene3D" id="3.50.30.50">
    <property type="entry name" value="Putative cyclase"/>
    <property type="match status" value="1"/>
</dbReference>
<evidence type="ECO:0000313" key="2">
    <source>
        <dbReference type="Proteomes" id="UP001579974"/>
    </source>
</evidence>
<reference evidence="1 2" key="1">
    <citation type="journal article" date="2024" name="Int. J. Mol. Sci.">
        <title>Exploration of Alicyclobacillus spp. Genome in Search of Antibiotic Resistance.</title>
        <authorList>
            <person name="Bucka-Kolendo J."/>
            <person name="Kiousi D.E."/>
            <person name="Dekowska A."/>
            <person name="Mikolajczuk-Szczyrba A."/>
            <person name="Karadedos D.M."/>
            <person name="Michael P."/>
            <person name="Galanis A."/>
            <person name="Sokolowska B."/>
        </authorList>
    </citation>
    <scope>NUCLEOTIDE SEQUENCE [LARGE SCALE GENOMIC DNA]</scope>
    <source>
        <strain evidence="1 2">KKP 3000</strain>
    </source>
</reference>
<dbReference type="SUPFAM" id="SSF102198">
    <property type="entry name" value="Putative cyclase"/>
    <property type="match status" value="1"/>
</dbReference>
<keyword evidence="2" id="KW-1185">Reference proteome</keyword>
<dbReference type="RefSeq" id="WP_275473237.1">
    <property type="nucleotide sequence ID" value="NZ_CP162940.1"/>
</dbReference>
<dbReference type="GO" id="GO:0016787">
    <property type="term" value="F:hydrolase activity"/>
    <property type="evidence" value="ECO:0007669"/>
    <property type="project" value="UniProtKB-KW"/>
</dbReference>
<dbReference type="Pfam" id="PF04199">
    <property type="entry name" value="Cyclase"/>
    <property type="match status" value="1"/>
</dbReference>
<dbReference type="Proteomes" id="UP001579974">
    <property type="component" value="Unassembled WGS sequence"/>
</dbReference>